<feature type="region of interest" description="Disordered" evidence="2">
    <location>
        <begin position="1"/>
        <end position="36"/>
    </location>
</feature>
<dbReference type="EMBL" id="CAJVPL010000042">
    <property type="protein sequence ID" value="CAG8437589.1"/>
    <property type="molecule type" value="Genomic_DNA"/>
</dbReference>
<keyword evidence="1" id="KW-0175">Coiled coil</keyword>
<gene>
    <name evidence="3" type="ORF">AGERDE_LOCUS782</name>
</gene>
<accession>A0A9N8V4F2</accession>
<evidence type="ECO:0000256" key="2">
    <source>
        <dbReference type="SAM" id="MobiDB-lite"/>
    </source>
</evidence>
<name>A0A9N8V4F2_9GLOM</name>
<protein>
    <submittedName>
        <fullName evidence="3">10512_t:CDS:1</fullName>
    </submittedName>
</protein>
<keyword evidence="4" id="KW-1185">Reference proteome</keyword>
<feature type="coiled-coil region" evidence="1">
    <location>
        <begin position="87"/>
        <end position="125"/>
    </location>
</feature>
<comment type="caution">
    <text evidence="3">The sequence shown here is derived from an EMBL/GenBank/DDBJ whole genome shotgun (WGS) entry which is preliminary data.</text>
</comment>
<dbReference type="AlphaFoldDB" id="A0A9N8V4F2"/>
<feature type="compositionally biased region" description="Basic and acidic residues" evidence="2">
    <location>
        <begin position="13"/>
        <end position="25"/>
    </location>
</feature>
<reference evidence="3" key="1">
    <citation type="submission" date="2021-06" db="EMBL/GenBank/DDBJ databases">
        <authorList>
            <person name="Kallberg Y."/>
            <person name="Tangrot J."/>
            <person name="Rosling A."/>
        </authorList>
    </citation>
    <scope>NUCLEOTIDE SEQUENCE</scope>
    <source>
        <strain evidence="3">MT106</strain>
    </source>
</reference>
<evidence type="ECO:0000313" key="3">
    <source>
        <dbReference type="EMBL" id="CAG8437589.1"/>
    </source>
</evidence>
<organism evidence="3 4">
    <name type="scientific">Ambispora gerdemannii</name>
    <dbReference type="NCBI Taxonomy" id="144530"/>
    <lineage>
        <taxon>Eukaryota</taxon>
        <taxon>Fungi</taxon>
        <taxon>Fungi incertae sedis</taxon>
        <taxon>Mucoromycota</taxon>
        <taxon>Glomeromycotina</taxon>
        <taxon>Glomeromycetes</taxon>
        <taxon>Archaeosporales</taxon>
        <taxon>Ambisporaceae</taxon>
        <taxon>Ambispora</taxon>
    </lineage>
</organism>
<evidence type="ECO:0000313" key="4">
    <source>
        <dbReference type="Proteomes" id="UP000789831"/>
    </source>
</evidence>
<sequence length="257" mass="29231">MQKRFFARNGTSMKEKQGREIDADKPVPSAEEVGPAKVCGSTTPVNSGVQDVNAINVLAVNFKDLSMMLVNEIKQILGEKGEIKQILGEKEKEIKQILEEKNAEIKKMDEELINLLLEKKDEEFELRERTTRLFKLQNICNISSKTENKPFTLREPVDKILQRLHEQKIFKKCLQKTCELNDVHLEAVKKYLVGLYHTSSKGLHGHGDEIVVCAKDWEVNEMIALCVISFIGISLKERQLSIQVSMILIVLSQPTTL</sequence>
<proteinExistence type="predicted"/>
<evidence type="ECO:0000256" key="1">
    <source>
        <dbReference type="SAM" id="Coils"/>
    </source>
</evidence>
<dbReference type="OrthoDB" id="2449137at2759"/>
<dbReference type="Proteomes" id="UP000789831">
    <property type="component" value="Unassembled WGS sequence"/>
</dbReference>